<proteinExistence type="predicted"/>
<name>A0AAD5N9D7_PARTN</name>
<dbReference type="EMBL" id="JAHQIW010005314">
    <property type="protein sequence ID" value="KAJ1365601.1"/>
    <property type="molecule type" value="Genomic_DNA"/>
</dbReference>
<organism evidence="1 2">
    <name type="scientific">Parelaphostrongylus tenuis</name>
    <name type="common">Meningeal worm</name>
    <dbReference type="NCBI Taxonomy" id="148309"/>
    <lineage>
        <taxon>Eukaryota</taxon>
        <taxon>Metazoa</taxon>
        <taxon>Ecdysozoa</taxon>
        <taxon>Nematoda</taxon>
        <taxon>Chromadorea</taxon>
        <taxon>Rhabditida</taxon>
        <taxon>Rhabditina</taxon>
        <taxon>Rhabditomorpha</taxon>
        <taxon>Strongyloidea</taxon>
        <taxon>Metastrongylidae</taxon>
        <taxon>Parelaphostrongylus</taxon>
    </lineage>
</organism>
<dbReference type="AlphaFoldDB" id="A0AAD5N9D7"/>
<accession>A0AAD5N9D7</accession>
<dbReference type="Proteomes" id="UP001196413">
    <property type="component" value="Unassembled WGS sequence"/>
</dbReference>
<gene>
    <name evidence="1" type="ORF">KIN20_025980</name>
</gene>
<evidence type="ECO:0000313" key="1">
    <source>
        <dbReference type="EMBL" id="KAJ1365601.1"/>
    </source>
</evidence>
<evidence type="ECO:0000313" key="2">
    <source>
        <dbReference type="Proteomes" id="UP001196413"/>
    </source>
</evidence>
<sequence length="155" mass="17675">MLPLTRWTIENTLWCGAMQAGDTSIKDSSDEIAAELRVREEKTYATTDESKRDINISLNIWRQSLETENKKLKEVLPVVRCRYESLLKQRNILVEKINKLRESLDLTTYTTKSDSVETAFDVKTANSFSLESALEYSNVSTCSPLPSSQVEPHLQ</sequence>
<reference evidence="1" key="1">
    <citation type="submission" date="2021-06" db="EMBL/GenBank/DDBJ databases">
        <title>Parelaphostrongylus tenuis whole genome reference sequence.</title>
        <authorList>
            <person name="Garwood T.J."/>
            <person name="Larsen P.A."/>
            <person name="Fountain-Jones N.M."/>
            <person name="Garbe J.R."/>
            <person name="Macchietto M.G."/>
            <person name="Kania S.A."/>
            <person name="Gerhold R.W."/>
            <person name="Richards J.E."/>
            <person name="Wolf T.M."/>
        </authorList>
    </citation>
    <scope>NUCLEOTIDE SEQUENCE</scope>
    <source>
        <strain evidence="1">MNPRO001-30</strain>
        <tissue evidence="1">Meninges</tissue>
    </source>
</reference>
<protein>
    <submittedName>
        <fullName evidence="1">Uncharacterized protein</fullName>
    </submittedName>
</protein>
<keyword evidence="2" id="KW-1185">Reference proteome</keyword>
<comment type="caution">
    <text evidence="1">The sequence shown here is derived from an EMBL/GenBank/DDBJ whole genome shotgun (WGS) entry which is preliminary data.</text>
</comment>